<comment type="caution">
    <text evidence="3">The sequence shown here is derived from an EMBL/GenBank/DDBJ whole genome shotgun (WGS) entry which is preliminary data.</text>
</comment>
<proteinExistence type="predicted"/>
<sequence>MPRSQKSRWITFLVTVILPLFAIHAQTDKDRAQVEAQKAIDYMNRNQAEAALAAWDKALALDPKNIPFQYERVIAIAMTKNYKRAIELLEPIYRDTSLLDRGYQLMGNCYDLLDDSSRSLPYYREGLKAYPKSGRLHYELGAAAFIDGNRKEAVDYWLKGTQVEPAFATNYYWLCKAHVDRPDKIWAVLYGEIFLMAERSTYRTREISKLLFDTWNSALAIGDSTDPINLCSDALLNQPNPRDASAMNFPTAFEYNVAVSAQYLSAPGQGRIPRLSIAQLVSLRARFIRSWVKAGYLEKYPNDLLQWQNTVLEGGWINEYFWWLYSWGDKQEMNDYFVRNEQRYDTFLAWFGARAVDFSKPICVGLGCP</sequence>
<dbReference type="STRING" id="1895771.BGO89_02485"/>
<dbReference type="SUPFAM" id="SSF48452">
    <property type="entry name" value="TPR-like"/>
    <property type="match status" value="1"/>
</dbReference>
<dbReference type="PROSITE" id="PS50005">
    <property type="entry name" value="TPR"/>
    <property type="match status" value="1"/>
</dbReference>
<keyword evidence="2" id="KW-0732">Signal</keyword>
<evidence type="ECO:0000256" key="1">
    <source>
        <dbReference type="PROSITE-ProRule" id="PRU00339"/>
    </source>
</evidence>
<feature type="signal peptide" evidence="2">
    <location>
        <begin position="1"/>
        <end position="25"/>
    </location>
</feature>
<feature type="chain" id="PRO_5013200086" evidence="2">
    <location>
        <begin position="26"/>
        <end position="369"/>
    </location>
</feature>
<reference evidence="3 4" key="1">
    <citation type="submission" date="2016-09" db="EMBL/GenBank/DDBJ databases">
        <title>Genome-resolved meta-omics ties microbial dynamics to process performance in biotechnology for thiocyanate degradation.</title>
        <authorList>
            <person name="Kantor R.S."/>
            <person name="Huddy R.J."/>
            <person name="Iyer R."/>
            <person name="Thomas B.C."/>
            <person name="Brown C.T."/>
            <person name="Anantharaman K."/>
            <person name="Tringe S."/>
            <person name="Hettich R.L."/>
            <person name="Harrison S.T."/>
            <person name="Banfield J.F."/>
        </authorList>
    </citation>
    <scope>NUCLEOTIDE SEQUENCE [LARGE SCALE GENOMIC DNA]</scope>
    <source>
        <strain evidence="3">59-99</strain>
    </source>
</reference>
<organism evidence="3 4">
    <name type="scientific">Candidatus Kapaibacterium thiocyanatum</name>
    <dbReference type="NCBI Taxonomy" id="1895771"/>
    <lineage>
        <taxon>Bacteria</taxon>
        <taxon>Pseudomonadati</taxon>
        <taxon>Candidatus Kapaibacteriota</taxon>
        <taxon>Candidatus Kapaibacteriia</taxon>
        <taxon>Candidatus Kapaibacteriales</taxon>
        <taxon>Candidatus Kapaibacteriaceae</taxon>
        <taxon>Candidatus Kapaibacterium</taxon>
    </lineage>
</organism>
<dbReference type="InterPro" id="IPR019734">
    <property type="entry name" value="TPR_rpt"/>
</dbReference>
<dbReference type="SMART" id="SM00028">
    <property type="entry name" value="TPR"/>
    <property type="match status" value="3"/>
</dbReference>
<evidence type="ECO:0000256" key="2">
    <source>
        <dbReference type="SAM" id="SignalP"/>
    </source>
</evidence>
<gene>
    <name evidence="3" type="ORF">BGO89_02485</name>
</gene>
<dbReference type="AlphaFoldDB" id="A0A1M3L243"/>
<dbReference type="Proteomes" id="UP000184233">
    <property type="component" value="Unassembled WGS sequence"/>
</dbReference>
<dbReference type="Pfam" id="PF13432">
    <property type="entry name" value="TPR_16"/>
    <property type="match status" value="2"/>
</dbReference>
<dbReference type="EMBL" id="MKVH01000013">
    <property type="protein sequence ID" value="OJX59304.1"/>
    <property type="molecule type" value="Genomic_DNA"/>
</dbReference>
<name>A0A1M3L243_9BACT</name>
<feature type="repeat" description="TPR" evidence="1">
    <location>
        <begin position="32"/>
        <end position="65"/>
    </location>
</feature>
<evidence type="ECO:0000313" key="3">
    <source>
        <dbReference type="EMBL" id="OJX59304.1"/>
    </source>
</evidence>
<protein>
    <submittedName>
        <fullName evidence="3">Uncharacterized protein</fullName>
    </submittedName>
</protein>
<keyword evidence="1" id="KW-0802">TPR repeat</keyword>
<evidence type="ECO:0000313" key="4">
    <source>
        <dbReference type="Proteomes" id="UP000184233"/>
    </source>
</evidence>
<dbReference type="InterPro" id="IPR011990">
    <property type="entry name" value="TPR-like_helical_dom_sf"/>
</dbReference>
<accession>A0A1M3L243</accession>
<dbReference type="Gene3D" id="1.25.40.10">
    <property type="entry name" value="Tetratricopeptide repeat domain"/>
    <property type="match status" value="1"/>
</dbReference>